<dbReference type="RefSeq" id="WP_310501310.1">
    <property type="nucleotide sequence ID" value="NZ_JAVDSB010000012.1"/>
</dbReference>
<dbReference type="Gene3D" id="2.160.20.10">
    <property type="entry name" value="Single-stranded right-handed beta-helix, Pectin lyase-like"/>
    <property type="match status" value="1"/>
</dbReference>
<dbReference type="SMART" id="SM00710">
    <property type="entry name" value="PbH1"/>
    <property type="match status" value="9"/>
</dbReference>
<evidence type="ECO:0000259" key="2">
    <source>
        <dbReference type="Pfam" id="PF13229"/>
    </source>
</evidence>
<dbReference type="EMBL" id="JAVDSB010000012">
    <property type="protein sequence ID" value="MDR6553870.1"/>
    <property type="molecule type" value="Genomic_DNA"/>
</dbReference>
<dbReference type="Proteomes" id="UP001267290">
    <property type="component" value="Unassembled WGS sequence"/>
</dbReference>
<protein>
    <recommendedName>
        <fullName evidence="5">Pectate lyase superfamily protein domain-containing protein</fullName>
    </recommendedName>
</protein>
<accession>A0ABU1P292</accession>
<dbReference type="InterPro" id="IPR024535">
    <property type="entry name" value="RHGA/B-epi-like_pectate_lyase"/>
</dbReference>
<name>A0ABU1P292_9BACL</name>
<comment type="caution">
    <text evidence="3">The sequence shown here is derived from an EMBL/GenBank/DDBJ whole genome shotgun (WGS) entry which is preliminary data.</text>
</comment>
<evidence type="ECO:0000313" key="4">
    <source>
        <dbReference type="Proteomes" id="UP001267290"/>
    </source>
</evidence>
<dbReference type="InterPro" id="IPR011050">
    <property type="entry name" value="Pectin_lyase_fold/virulence"/>
</dbReference>
<reference evidence="3 4" key="1">
    <citation type="submission" date="2023-07" db="EMBL/GenBank/DDBJ databases">
        <title>Sorghum-associated microbial communities from plants grown in Nebraska, USA.</title>
        <authorList>
            <person name="Schachtman D."/>
        </authorList>
    </citation>
    <scope>NUCLEOTIDE SEQUENCE [LARGE SCALE GENOMIC DNA]</scope>
    <source>
        <strain evidence="3 4">CC258</strain>
    </source>
</reference>
<dbReference type="Pfam" id="PF12708">
    <property type="entry name" value="Pect-lyase_RHGA_epim"/>
    <property type="match status" value="1"/>
</dbReference>
<feature type="domain" description="Rhamnogalacturonase A/B/Epimerase-like pectate lyase" evidence="1">
    <location>
        <begin position="8"/>
        <end position="219"/>
    </location>
</feature>
<evidence type="ECO:0000313" key="3">
    <source>
        <dbReference type="EMBL" id="MDR6553870.1"/>
    </source>
</evidence>
<organism evidence="3 4">
    <name type="scientific">Paenibacillus qinlingensis</name>
    <dbReference type="NCBI Taxonomy" id="1837343"/>
    <lineage>
        <taxon>Bacteria</taxon>
        <taxon>Bacillati</taxon>
        <taxon>Bacillota</taxon>
        <taxon>Bacilli</taxon>
        <taxon>Bacillales</taxon>
        <taxon>Paenibacillaceae</taxon>
        <taxon>Paenibacillus</taxon>
    </lineage>
</organism>
<keyword evidence="4" id="KW-1185">Reference proteome</keyword>
<dbReference type="InterPro" id="IPR039448">
    <property type="entry name" value="Beta_helix"/>
</dbReference>
<dbReference type="SUPFAM" id="SSF51126">
    <property type="entry name" value="Pectin lyase-like"/>
    <property type="match status" value="2"/>
</dbReference>
<evidence type="ECO:0008006" key="5">
    <source>
        <dbReference type="Google" id="ProtNLM"/>
    </source>
</evidence>
<evidence type="ECO:0000259" key="1">
    <source>
        <dbReference type="Pfam" id="PF12708"/>
    </source>
</evidence>
<dbReference type="InterPro" id="IPR012334">
    <property type="entry name" value="Pectin_lyas_fold"/>
</dbReference>
<dbReference type="Pfam" id="PF13229">
    <property type="entry name" value="Beta_helix"/>
    <property type="match status" value="1"/>
</dbReference>
<feature type="domain" description="Right handed beta helix" evidence="2">
    <location>
        <begin position="254"/>
        <end position="401"/>
    </location>
</feature>
<proteinExistence type="predicted"/>
<sequence>MAVNNTVINVKDYGVKGDGKTNDTATMQAALTSIASLGAIAYIPLGTYLISSTLTTLVSILSNGATLKVSATKFEMMMLNIIGSNIIIEGLNFNGNSIANRGITISANRSNITIRDCEIYSLKQLTGYTTETLGIHIQSGVTHVSIMGCYIHNLDASVTGICRGVLANQAGGTADSTNITITNNRFEEISPINDGDGVVIQDFKGFCYITIANNYFKRCYKRSIKIQVNGTIVTGNLIDNPFLGTSKGQIQPYSAISVYGSYSIVTNNNIVGGTYLCGIEIGSLLDVTTHVITIGNSVKFDAVNADVSGADCIRAYGASDFLTINDNILKDGRYGIRLTSYSNGVTINGNILENMKFPAILLEGTNSSYPKNATINGNSFVACQHYGIDTTKSTSVSSTGNIGVAAFGLINPSCLPNLGIAGTTAQRPTTNLYAGLSYFDTSLGSNGKTIWRNKNNNGWVDATGISV</sequence>
<dbReference type="InterPro" id="IPR006626">
    <property type="entry name" value="PbH1"/>
</dbReference>
<gene>
    <name evidence="3" type="ORF">J2736_005080</name>
</gene>